<dbReference type="OrthoDB" id="9796932at2"/>
<dbReference type="GO" id="GO:0051213">
    <property type="term" value="F:dioxygenase activity"/>
    <property type="evidence" value="ECO:0007669"/>
    <property type="project" value="UniProtKB-KW"/>
</dbReference>
<dbReference type="InterPro" id="IPR037151">
    <property type="entry name" value="AlkB-like_sf"/>
</dbReference>
<evidence type="ECO:0000256" key="5">
    <source>
        <dbReference type="ARBA" id="ARBA00022964"/>
    </source>
</evidence>
<keyword evidence="5" id="KW-0223">Dioxygenase</keyword>
<dbReference type="STRING" id="1913578.LPB140_00910"/>
<gene>
    <name evidence="10" type="ORF">LPB140_00910</name>
</gene>
<evidence type="ECO:0000256" key="3">
    <source>
        <dbReference type="ARBA" id="ARBA00022763"/>
    </source>
</evidence>
<dbReference type="PROSITE" id="PS51471">
    <property type="entry name" value="FE2OG_OXY"/>
    <property type="match status" value="1"/>
</dbReference>
<proteinExistence type="predicted"/>
<dbReference type="KEGG" id="sphl:LPB140_00910"/>
<dbReference type="GO" id="GO:0046872">
    <property type="term" value="F:metal ion binding"/>
    <property type="evidence" value="ECO:0007669"/>
    <property type="project" value="UniProtKB-KW"/>
</dbReference>
<dbReference type="InterPro" id="IPR027450">
    <property type="entry name" value="AlkB-like"/>
</dbReference>
<dbReference type="GO" id="GO:0006307">
    <property type="term" value="P:DNA alkylation repair"/>
    <property type="evidence" value="ECO:0007669"/>
    <property type="project" value="InterPro"/>
</dbReference>
<dbReference type="GO" id="GO:0032451">
    <property type="term" value="F:demethylase activity"/>
    <property type="evidence" value="ECO:0007669"/>
    <property type="project" value="UniProtKB-ARBA"/>
</dbReference>
<keyword evidence="3" id="KW-0227">DNA damage</keyword>
<dbReference type="GO" id="GO:0016705">
    <property type="term" value="F:oxidoreductase activity, acting on paired donors, with incorporation or reduction of molecular oxygen"/>
    <property type="evidence" value="ECO:0007669"/>
    <property type="project" value="UniProtKB-ARBA"/>
</dbReference>
<dbReference type="Proteomes" id="UP000242561">
    <property type="component" value="Chromosome"/>
</dbReference>
<reference evidence="10 11" key="1">
    <citation type="submission" date="2016-11" db="EMBL/GenBank/DDBJ databases">
        <title>Sphingorhabdus sp. LPB0140, isolated from marine environment.</title>
        <authorList>
            <person name="Kim E."/>
            <person name="Yi H."/>
        </authorList>
    </citation>
    <scope>NUCLEOTIDE SEQUENCE [LARGE SCALE GENOMIC DNA]</scope>
    <source>
        <strain evidence="10 11">LPB0140</strain>
    </source>
</reference>
<dbReference type="GO" id="GO:0140097">
    <property type="term" value="F:catalytic activity, acting on DNA"/>
    <property type="evidence" value="ECO:0007669"/>
    <property type="project" value="UniProtKB-ARBA"/>
</dbReference>
<comment type="cofactor">
    <cofactor evidence="1">
        <name>Fe(2+)</name>
        <dbReference type="ChEBI" id="CHEBI:29033"/>
    </cofactor>
</comment>
<protein>
    <recommendedName>
        <fullName evidence="9">Fe2OG dioxygenase domain-containing protein</fullName>
    </recommendedName>
</protein>
<keyword evidence="11" id="KW-1185">Reference proteome</keyword>
<organism evidence="10 11">
    <name type="scientific">Sphingorhabdus lutea</name>
    <dbReference type="NCBI Taxonomy" id="1913578"/>
    <lineage>
        <taxon>Bacteria</taxon>
        <taxon>Pseudomonadati</taxon>
        <taxon>Pseudomonadota</taxon>
        <taxon>Alphaproteobacteria</taxon>
        <taxon>Sphingomonadales</taxon>
        <taxon>Sphingomonadaceae</taxon>
        <taxon>Sphingorhabdus</taxon>
    </lineage>
</organism>
<keyword evidence="8" id="KW-0234">DNA repair</keyword>
<evidence type="ECO:0000313" key="11">
    <source>
        <dbReference type="Proteomes" id="UP000242561"/>
    </source>
</evidence>
<evidence type="ECO:0000313" key="10">
    <source>
        <dbReference type="EMBL" id="APG63439.1"/>
    </source>
</evidence>
<dbReference type="PANTHER" id="PTHR31212:SF4">
    <property type="entry name" value="ALPHA-KETOGLUTARATE-DEPENDENT DIOXYGENASE ALKB HOMOLOG 3"/>
    <property type="match status" value="1"/>
</dbReference>
<evidence type="ECO:0000256" key="8">
    <source>
        <dbReference type="ARBA" id="ARBA00023204"/>
    </source>
</evidence>
<keyword evidence="4" id="KW-0460">Magnesium</keyword>
<dbReference type="InterPro" id="IPR005123">
    <property type="entry name" value="Oxoglu/Fe-dep_dioxygenase_dom"/>
</dbReference>
<dbReference type="EMBL" id="CP018154">
    <property type="protein sequence ID" value="APG63439.1"/>
    <property type="molecule type" value="Genomic_DNA"/>
</dbReference>
<evidence type="ECO:0000256" key="7">
    <source>
        <dbReference type="ARBA" id="ARBA00023004"/>
    </source>
</evidence>
<dbReference type="AlphaFoldDB" id="A0A1L3JEB4"/>
<dbReference type="InterPro" id="IPR032854">
    <property type="entry name" value="ALKBH3"/>
</dbReference>
<dbReference type="SUPFAM" id="SSF51197">
    <property type="entry name" value="Clavaminate synthase-like"/>
    <property type="match status" value="1"/>
</dbReference>
<sequence>MPDADISILNSFKLPPPYSQLSHDEILGILSDPAQISWRQEDIKIFGKIYAQPRLIAYYGDEQAQYHYSSIILKPLPWTDFLRALKRQVEQVTGEHFNAVFLNLYRDQNDSMGMHSDDEAELGQNPAIASLSYGASRTLIMKHRHEKSRTNIKIPLHSGNLLLMKGTTQHFWKHGINKEKTAHGPRVNLTFRRVFG</sequence>
<keyword evidence="2" id="KW-0479">Metal-binding</keyword>
<evidence type="ECO:0000256" key="1">
    <source>
        <dbReference type="ARBA" id="ARBA00001954"/>
    </source>
</evidence>
<evidence type="ECO:0000256" key="4">
    <source>
        <dbReference type="ARBA" id="ARBA00022842"/>
    </source>
</evidence>
<dbReference type="Gene3D" id="2.60.120.590">
    <property type="entry name" value="Alpha-ketoglutarate-dependent dioxygenase AlkB-like"/>
    <property type="match status" value="1"/>
</dbReference>
<dbReference type="FunFam" id="2.60.120.590:FF:000004">
    <property type="entry name" value="DNA oxidative demethylase ALKBH2"/>
    <property type="match status" value="1"/>
</dbReference>
<dbReference type="Pfam" id="PF13532">
    <property type="entry name" value="2OG-FeII_Oxy_2"/>
    <property type="match status" value="1"/>
</dbReference>
<dbReference type="PANTHER" id="PTHR31212">
    <property type="entry name" value="ALPHA-KETOGLUTARATE-DEPENDENT DIOXYGENASE ALKB HOMOLOG 3"/>
    <property type="match status" value="1"/>
</dbReference>
<evidence type="ECO:0000256" key="2">
    <source>
        <dbReference type="ARBA" id="ARBA00022723"/>
    </source>
</evidence>
<feature type="domain" description="Fe2OG dioxygenase" evidence="9">
    <location>
        <begin position="96"/>
        <end position="195"/>
    </location>
</feature>
<dbReference type="GO" id="GO:0016787">
    <property type="term" value="F:hydrolase activity"/>
    <property type="evidence" value="ECO:0007669"/>
    <property type="project" value="UniProtKB-ARBA"/>
</dbReference>
<keyword evidence="6" id="KW-0560">Oxidoreductase</keyword>
<name>A0A1L3JEB4_9SPHN</name>
<accession>A0A1L3JEB4</accession>
<evidence type="ECO:0000259" key="9">
    <source>
        <dbReference type="PROSITE" id="PS51471"/>
    </source>
</evidence>
<keyword evidence="7" id="KW-0408">Iron</keyword>
<evidence type="ECO:0000256" key="6">
    <source>
        <dbReference type="ARBA" id="ARBA00023002"/>
    </source>
</evidence>